<organism evidence="1 2">
    <name type="scientific">Streptomyces alanosinicus</name>
    <dbReference type="NCBI Taxonomy" id="68171"/>
    <lineage>
        <taxon>Bacteria</taxon>
        <taxon>Bacillati</taxon>
        <taxon>Actinomycetota</taxon>
        <taxon>Actinomycetes</taxon>
        <taxon>Kitasatosporales</taxon>
        <taxon>Streptomycetaceae</taxon>
        <taxon>Streptomyces</taxon>
    </lineage>
</organism>
<dbReference type="RefSeq" id="WP_189949793.1">
    <property type="nucleotide sequence ID" value="NZ_BMVG01000002.1"/>
</dbReference>
<proteinExistence type="predicted"/>
<reference evidence="1" key="1">
    <citation type="journal article" date="2014" name="Int. J. Syst. Evol. Microbiol.">
        <title>Complete genome sequence of Corynebacterium casei LMG S-19264T (=DSM 44701T), isolated from a smear-ripened cheese.</title>
        <authorList>
            <consortium name="US DOE Joint Genome Institute (JGI-PGF)"/>
            <person name="Walter F."/>
            <person name="Albersmeier A."/>
            <person name="Kalinowski J."/>
            <person name="Ruckert C."/>
        </authorList>
    </citation>
    <scope>NUCLEOTIDE SEQUENCE</scope>
    <source>
        <strain evidence="1">JCM 4714</strain>
    </source>
</reference>
<accession>A0A918YFS9</accession>
<keyword evidence="2" id="KW-1185">Reference proteome</keyword>
<comment type="caution">
    <text evidence="1">The sequence shown here is derived from an EMBL/GenBank/DDBJ whole genome shotgun (WGS) entry which is preliminary data.</text>
</comment>
<protein>
    <submittedName>
        <fullName evidence="1">Uncharacterized protein</fullName>
    </submittedName>
</protein>
<dbReference type="EMBL" id="BMVG01000002">
    <property type="protein sequence ID" value="GHE00425.1"/>
    <property type="molecule type" value="Genomic_DNA"/>
</dbReference>
<dbReference type="Proteomes" id="UP000655443">
    <property type="component" value="Unassembled WGS sequence"/>
</dbReference>
<evidence type="ECO:0000313" key="1">
    <source>
        <dbReference type="EMBL" id="GHE00425.1"/>
    </source>
</evidence>
<name>A0A918YFS9_9ACTN</name>
<sequence length="60" mass="6593">MGRQVGRGAVLGVPWEVAESLWAFWVMGVDQVQVWLRSRGRVELVEQVGLFGAEVAPLLG</sequence>
<evidence type="ECO:0000313" key="2">
    <source>
        <dbReference type="Proteomes" id="UP000655443"/>
    </source>
</evidence>
<reference evidence="1" key="2">
    <citation type="submission" date="2020-09" db="EMBL/GenBank/DDBJ databases">
        <authorList>
            <person name="Sun Q."/>
            <person name="Ohkuma M."/>
        </authorList>
    </citation>
    <scope>NUCLEOTIDE SEQUENCE</scope>
    <source>
        <strain evidence="1">JCM 4714</strain>
    </source>
</reference>
<gene>
    <name evidence="1" type="ORF">GCM10010339_15550</name>
</gene>
<dbReference type="AlphaFoldDB" id="A0A918YFS9"/>